<organism evidence="2 3">
    <name type="scientific">Orenia metallireducens</name>
    <dbReference type="NCBI Taxonomy" id="1413210"/>
    <lineage>
        <taxon>Bacteria</taxon>
        <taxon>Bacillati</taxon>
        <taxon>Bacillota</taxon>
        <taxon>Clostridia</taxon>
        <taxon>Halanaerobiales</taxon>
        <taxon>Halobacteroidaceae</taxon>
        <taxon>Orenia</taxon>
    </lineage>
</organism>
<dbReference type="Pfam" id="PF25873">
    <property type="entry name" value="WHD_MalT"/>
    <property type="match status" value="1"/>
</dbReference>
<dbReference type="InterPro" id="IPR011990">
    <property type="entry name" value="TPR-like_helical_dom_sf"/>
</dbReference>
<dbReference type="InterPro" id="IPR036388">
    <property type="entry name" value="WH-like_DNA-bd_sf"/>
</dbReference>
<dbReference type="EMBL" id="OBDZ01000001">
    <property type="protein sequence ID" value="SNY05700.1"/>
    <property type="molecule type" value="Genomic_DNA"/>
</dbReference>
<dbReference type="SUPFAM" id="SSF46894">
    <property type="entry name" value="C-terminal effector domain of the bipartite response regulators"/>
    <property type="match status" value="1"/>
</dbReference>
<name>A0A285F304_9FIRM</name>
<gene>
    <name evidence="2" type="ORF">SAMN06265827_101121</name>
</gene>
<dbReference type="InterPro" id="IPR059106">
    <property type="entry name" value="WHD_MalT"/>
</dbReference>
<dbReference type="AlphaFoldDB" id="A0A285F304"/>
<dbReference type="Gene3D" id="1.10.10.10">
    <property type="entry name" value="Winged helix-like DNA-binding domain superfamily/Winged helix DNA-binding domain"/>
    <property type="match status" value="1"/>
</dbReference>
<evidence type="ECO:0000313" key="2">
    <source>
        <dbReference type="EMBL" id="SNY05700.1"/>
    </source>
</evidence>
<accession>A0A285F304</accession>
<dbReference type="Proteomes" id="UP000219573">
    <property type="component" value="Unassembled WGS sequence"/>
</dbReference>
<dbReference type="PANTHER" id="PTHR35807">
    <property type="entry name" value="TRANSCRIPTIONAL REGULATOR REDD-RELATED"/>
    <property type="match status" value="1"/>
</dbReference>
<dbReference type="SUPFAM" id="SSF48452">
    <property type="entry name" value="TPR-like"/>
    <property type="match status" value="2"/>
</dbReference>
<dbReference type="RefSeq" id="WP_097016168.1">
    <property type="nucleotide sequence ID" value="NZ_OBDZ01000001.1"/>
</dbReference>
<dbReference type="InterPro" id="IPR005158">
    <property type="entry name" value="BTAD"/>
</dbReference>
<dbReference type="GO" id="GO:0003677">
    <property type="term" value="F:DNA binding"/>
    <property type="evidence" value="ECO:0007669"/>
    <property type="project" value="InterPro"/>
</dbReference>
<feature type="domain" description="Bacterial transcriptional activator" evidence="1">
    <location>
        <begin position="913"/>
        <end position="1055"/>
    </location>
</feature>
<keyword evidence="3" id="KW-1185">Reference proteome</keyword>
<reference evidence="3" key="1">
    <citation type="submission" date="2017-09" db="EMBL/GenBank/DDBJ databases">
        <authorList>
            <person name="Varghese N."/>
            <person name="Submissions S."/>
        </authorList>
    </citation>
    <scope>NUCLEOTIDE SEQUENCE [LARGE SCALE GENOMIC DNA]</scope>
    <source>
        <strain evidence="3">MSL47</strain>
    </source>
</reference>
<dbReference type="InterPro" id="IPR016032">
    <property type="entry name" value="Sig_transdc_resp-reg_C-effctor"/>
</dbReference>
<dbReference type="InterPro" id="IPR051677">
    <property type="entry name" value="AfsR-DnrI-RedD_regulator"/>
</dbReference>
<dbReference type="Pfam" id="PF03704">
    <property type="entry name" value="BTAD"/>
    <property type="match status" value="1"/>
</dbReference>
<dbReference type="PANTHER" id="PTHR35807:SF2">
    <property type="entry name" value="TRANSCRIPTIONAL ACTIVATOR DOMAIN"/>
    <property type="match status" value="1"/>
</dbReference>
<evidence type="ECO:0000259" key="1">
    <source>
        <dbReference type="SMART" id="SM01043"/>
    </source>
</evidence>
<protein>
    <submittedName>
        <fullName evidence="2">Transcriptional activator domain-containing protein</fullName>
    </submittedName>
</protein>
<dbReference type="GO" id="GO:0006355">
    <property type="term" value="P:regulation of DNA-templated transcription"/>
    <property type="evidence" value="ECO:0007669"/>
    <property type="project" value="InterPro"/>
</dbReference>
<dbReference type="Gene3D" id="1.25.40.10">
    <property type="entry name" value="Tetratricopeptide repeat domain"/>
    <property type="match status" value="1"/>
</dbReference>
<dbReference type="SMART" id="SM01043">
    <property type="entry name" value="BTAD"/>
    <property type="match status" value="1"/>
</dbReference>
<evidence type="ECO:0000313" key="3">
    <source>
        <dbReference type="Proteomes" id="UP000219573"/>
    </source>
</evidence>
<sequence>MILRTESVISKVKASWKNQKLIEKFSWLDKNTLTVIEAKMGYGKTINLANFLEDEYYDRVYWYKLKKSNITELDFWNKLTKILTLEDKSIKEEMDQIVSKLGQEEIEIEDFLEEFCQKIYDILVEDTFWIIDNFDKFSLNVDFLNSFQFFIDLIPSQLHIVIISRGSINIHKFAYWQITGMAMKIEQDLFTLDINQVEDFLINYYQLTLTYEDLERIYNLTEGWIILLDLIANRLTKGFKLDRLLNDGNSFGLIFDYFNYEILNNLTNQEMILKEFLFKTSVLGDFSIEFCNDFLNINNSRALIDKLIKQGVFIFKIDDDVYKYHNLFKSFLISKAKLIYDLKLLKQRAKKIYLQKGNDIDLVDYILENGSKEEIVDMVLNQGQGWLQRGDLSLLERVLSNLSAATIASNAELLTYHGDVYQQKEHFDRAIENYLQAEEILSGTKNKYLIKILFKIAKLYAFFTSNKLSVYLDKLRNFKEEFSKLEVREFLELELVNKLLSGDIHGLNCIIEEAEMGESVYKELKAYIYLFEAKADKAEELFKELESQDKSLSDYLLFYSITLPITYNLLEGNLCTALEYIWSHLKTDCKIVKEFLNYYLTNTLELFGVYDDKSLKAEYDNFIKSLSARKIDFSWYKAEAIIKLMVWEAFYGDCDKGIDYCSKALNDLNYNKYSILKGILFRVLGINYYFAKKLEAADKYLGIARKELMGLDNKMYLSSTALILAKVNRELGNDKKFYRYLEEGIKLSKENGFDNIFIKSSLGGFRDPNRLIPILLEAKKAKVEEDYIDGLLSKIKLSEYTRAPGYSLRIKTLGGLEIYRGKTKIEDSDWKRKKSKEILKLFLINYGSLLPREKVCNILWPNKDKESAIHSFNVALNSLNKILEPNRGSREDSYFIIKKGHSYGLANTFAYYYDIEVFERFIERGKNSDDELISMNYFKEAIRLYKDDFLIEDLYNEFIIRERERLQQLFLEAANQLMKYYYRQGDYKSTISLANKMLSIDPYFESAYLYKMKGYHQIGRREFSIKTYRKCKEILNEELNIDPNEKIKNYYKHLLI</sequence>
<proteinExistence type="predicted"/>